<evidence type="ECO:0000256" key="6">
    <source>
        <dbReference type="ARBA" id="ARBA00022660"/>
    </source>
</evidence>
<dbReference type="GO" id="GO:0005743">
    <property type="term" value="C:mitochondrial inner membrane"/>
    <property type="evidence" value="ECO:0007669"/>
    <property type="project" value="UniProtKB-SubCell"/>
</dbReference>
<dbReference type="Gene3D" id="1.10.287.3510">
    <property type="match status" value="1"/>
</dbReference>
<dbReference type="PANTHER" id="PTHR11434:SF0">
    <property type="entry name" value="NADH-UBIQUINONE OXIDOREDUCTASE CHAIN 4L"/>
    <property type="match status" value="1"/>
</dbReference>
<dbReference type="PANTHER" id="PTHR11434">
    <property type="entry name" value="NADH-UBIQUINONE OXIDOREDUCTASE SUBUNIT ND4L"/>
    <property type="match status" value="1"/>
</dbReference>
<keyword evidence="9 16" id="KW-0249">Electron transport</keyword>
<comment type="similarity">
    <text evidence="2 16">Belongs to the complex I subunit 4L family.</text>
</comment>
<keyword evidence="11 16" id="KW-0520">NAD</keyword>
<keyword evidence="10 16" id="KW-1133">Transmembrane helix</keyword>
<evidence type="ECO:0000256" key="16">
    <source>
        <dbReference type="RuleBase" id="RU004419"/>
    </source>
</evidence>
<geneLocation type="mitochondrion" evidence="17"/>
<keyword evidence="5 16" id="KW-0813">Transport</keyword>
<evidence type="ECO:0000256" key="2">
    <source>
        <dbReference type="ARBA" id="ARBA00010519"/>
    </source>
</evidence>
<evidence type="ECO:0000256" key="5">
    <source>
        <dbReference type="ARBA" id="ARBA00022448"/>
    </source>
</evidence>
<evidence type="ECO:0000256" key="13">
    <source>
        <dbReference type="ARBA" id="ARBA00023128"/>
    </source>
</evidence>
<dbReference type="GO" id="GO:0042773">
    <property type="term" value="P:ATP synthesis coupled electron transport"/>
    <property type="evidence" value="ECO:0007669"/>
    <property type="project" value="UniProtKB-UniRule"/>
</dbReference>
<keyword evidence="16" id="KW-0999">Mitochondrion inner membrane</keyword>
<comment type="catalytic activity">
    <reaction evidence="15 16">
        <text>a ubiquinone + NADH + 5 H(+)(in) = a ubiquinol + NAD(+) + 4 H(+)(out)</text>
        <dbReference type="Rhea" id="RHEA:29091"/>
        <dbReference type="Rhea" id="RHEA-COMP:9565"/>
        <dbReference type="Rhea" id="RHEA-COMP:9566"/>
        <dbReference type="ChEBI" id="CHEBI:15378"/>
        <dbReference type="ChEBI" id="CHEBI:16389"/>
        <dbReference type="ChEBI" id="CHEBI:17976"/>
        <dbReference type="ChEBI" id="CHEBI:57540"/>
        <dbReference type="ChEBI" id="CHEBI:57945"/>
        <dbReference type="EC" id="7.1.1.2"/>
    </reaction>
</comment>
<sequence>MLMINMMIMNMMLCGLLVFCSTRKHILLSLLSIEFMMLSIFYLLFLTMLNYDHELYYILMFLIFSVCEAALGLSILVMLVRTQGNDYLSSISTLSW</sequence>
<gene>
    <name evidence="17" type="primary">ND4L</name>
</gene>
<accession>A0A2P1CMJ1</accession>
<evidence type="ECO:0000256" key="14">
    <source>
        <dbReference type="ARBA" id="ARBA00023136"/>
    </source>
</evidence>
<protein>
    <recommendedName>
        <fullName evidence="4 16">NADH-ubiquinone oxidoreductase chain 4L</fullName>
        <ecNumber evidence="3 16">7.1.1.2</ecNumber>
    </recommendedName>
</protein>
<evidence type="ECO:0000256" key="12">
    <source>
        <dbReference type="ARBA" id="ARBA00023075"/>
    </source>
</evidence>
<comment type="function">
    <text evidence="16">Core subunit of the mitochondrial membrane respiratory chain NADH dehydrogenase (Complex I) which catalyzes electron transfer from NADH through the respiratory chain, using ubiquinone as an electron acceptor.</text>
</comment>
<name>A0A2P1CMJ1_9HEMI</name>
<evidence type="ECO:0000256" key="15">
    <source>
        <dbReference type="ARBA" id="ARBA00049551"/>
    </source>
</evidence>
<reference evidence="17" key="1">
    <citation type="journal article" date="2018" name="Cladistics">
        <title>Phylogeny and the colourful history of jewel bugs (Insecta: Hemiptera: Scutelleridae).</title>
        <authorList>
            <person name="Wu Y."/>
            <person name="Redei D."/>
            <person name="Eger J."/>
            <person name="Wang Y."/>
            <person name="Wu H."/>
            <person name="Carapezza A."/>
            <person name="Kment P."/>
            <person name="Cai B."/>
            <person name="Sun X."/>
            <person name="Guo P."/>
            <person name="Luo J."/>
            <person name="Xie Q."/>
        </authorList>
    </citation>
    <scope>NUCLEOTIDE SEQUENCE</scope>
</reference>
<dbReference type="GO" id="GO:0030964">
    <property type="term" value="C:NADH dehydrogenase complex"/>
    <property type="evidence" value="ECO:0007669"/>
    <property type="project" value="TreeGrafter"/>
</dbReference>
<feature type="transmembrane region" description="Helical" evidence="16">
    <location>
        <begin position="34"/>
        <end position="51"/>
    </location>
</feature>
<dbReference type="GO" id="GO:0008137">
    <property type="term" value="F:NADH dehydrogenase (ubiquinone) activity"/>
    <property type="evidence" value="ECO:0007669"/>
    <property type="project" value="UniProtKB-EC"/>
</dbReference>
<dbReference type="GO" id="GO:0016651">
    <property type="term" value="F:oxidoreductase activity, acting on NAD(P)H"/>
    <property type="evidence" value="ECO:0007669"/>
    <property type="project" value="InterPro"/>
</dbReference>
<evidence type="ECO:0000256" key="10">
    <source>
        <dbReference type="ARBA" id="ARBA00022989"/>
    </source>
</evidence>
<evidence type="ECO:0000256" key="4">
    <source>
        <dbReference type="ARBA" id="ARBA00016612"/>
    </source>
</evidence>
<keyword evidence="7 16" id="KW-0812">Transmembrane</keyword>
<keyword evidence="13 16" id="KW-0496">Mitochondrion</keyword>
<evidence type="ECO:0000256" key="1">
    <source>
        <dbReference type="ARBA" id="ARBA00004225"/>
    </source>
</evidence>
<organism evidence="17">
    <name type="scientific">Dalcantha cf. alata YW-2018</name>
    <dbReference type="NCBI Taxonomy" id="2080380"/>
    <lineage>
        <taxon>Eukaryota</taxon>
        <taxon>Metazoa</taxon>
        <taxon>Ecdysozoa</taxon>
        <taxon>Arthropoda</taxon>
        <taxon>Hexapoda</taxon>
        <taxon>Insecta</taxon>
        <taxon>Pterygota</taxon>
        <taxon>Neoptera</taxon>
        <taxon>Paraneoptera</taxon>
        <taxon>Hemiptera</taxon>
        <taxon>Heteroptera</taxon>
        <taxon>Panheteroptera</taxon>
        <taxon>Pentatomomorpha</taxon>
        <taxon>Pentatomoidea</taxon>
        <taxon>Tessaratomidae</taxon>
        <taxon>Dalcantha</taxon>
    </lineage>
</organism>
<keyword evidence="14 16" id="KW-0472">Membrane</keyword>
<dbReference type="InterPro" id="IPR039428">
    <property type="entry name" value="NUOK/Mnh_C1-like"/>
</dbReference>
<comment type="subcellular location">
    <subcellularLocation>
        <location evidence="16">Mitochondrion inner membrane</location>
        <topology evidence="16">Multi-pass membrane protein</topology>
    </subcellularLocation>
    <subcellularLocation>
        <location evidence="1">Mitochondrion membrane</location>
        <topology evidence="1">Multi-pass membrane protein</topology>
    </subcellularLocation>
</comment>
<evidence type="ECO:0000313" key="17">
    <source>
        <dbReference type="EMBL" id="AVJ52527.1"/>
    </source>
</evidence>
<feature type="transmembrane region" description="Helical" evidence="16">
    <location>
        <begin position="58"/>
        <end position="80"/>
    </location>
</feature>
<evidence type="ECO:0000256" key="11">
    <source>
        <dbReference type="ARBA" id="ARBA00023027"/>
    </source>
</evidence>
<keyword evidence="8 16" id="KW-1278">Translocase</keyword>
<keyword evidence="12 16" id="KW-0830">Ubiquinone</keyword>
<dbReference type="EMBL" id="MF173885">
    <property type="protein sequence ID" value="AVJ52527.1"/>
    <property type="molecule type" value="Genomic_DNA"/>
</dbReference>
<dbReference type="EC" id="7.1.1.2" evidence="3 16"/>
<dbReference type="InterPro" id="IPR001133">
    <property type="entry name" value="NADH_UbQ_OxRdtase_chain4L/K"/>
</dbReference>
<keyword evidence="6 16" id="KW-0679">Respiratory chain</keyword>
<evidence type="ECO:0000256" key="3">
    <source>
        <dbReference type="ARBA" id="ARBA00012944"/>
    </source>
</evidence>
<dbReference type="AlphaFoldDB" id="A0A2P1CMJ1"/>
<evidence type="ECO:0000256" key="9">
    <source>
        <dbReference type="ARBA" id="ARBA00022982"/>
    </source>
</evidence>
<proteinExistence type="inferred from homology"/>
<dbReference type="Pfam" id="PF00420">
    <property type="entry name" value="Oxidored_q2"/>
    <property type="match status" value="1"/>
</dbReference>
<evidence type="ECO:0000256" key="8">
    <source>
        <dbReference type="ARBA" id="ARBA00022967"/>
    </source>
</evidence>
<evidence type="ECO:0000256" key="7">
    <source>
        <dbReference type="ARBA" id="ARBA00022692"/>
    </source>
</evidence>